<comment type="caution">
    <text evidence="2">The sequence shown here is derived from an EMBL/GenBank/DDBJ whole genome shotgun (WGS) entry which is preliminary data.</text>
</comment>
<evidence type="ECO:0000256" key="1">
    <source>
        <dbReference type="SAM" id="Phobius"/>
    </source>
</evidence>
<dbReference type="EMBL" id="VAWE01000001">
    <property type="protein sequence ID" value="TLQ42047.1"/>
    <property type="molecule type" value="Genomic_DNA"/>
</dbReference>
<protein>
    <submittedName>
        <fullName evidence="2">Uncharacterized protein</fullName>
    </submittedName>
</protein>
<keyword evidence="3" id="KW-1185">Reference proteome</keyword>
<dbReference type="OrthoDB" id="4245347at2"/>
<feature type="transmembrane region" description="Helical" evidence="1">
    <location>
        <begin position="133"/>
        <end position="150"/>
    </location>
</feature>
<feature type="transmembrane region" description="Helical" evidence="1">
    <location>
        <begin position="170"/>
        <end position="188"/>
    </location>
</feature>
<keyword evidence="1" id="KW-0812">Transmembrane</keyword>
<keyword evidence="1" id="KW-1133">Transmembrane helix</keyword>
<sequence>MIWWLKLRALPALLAGTTATFTLGLLIGSAELPVPALAGQAGHFLVGHLITLVPAVLLLYGSGRADQRTESVAIRPLHTWDVALALTTATTTLAAATLCHLLWPTDIALVLGRNTAGYIGLALLLTPLLGHRLAGAALATVPLICAAAGWRTGGHPQPWAWLLYEGDSVLALALALATLCAGTAIALIRRNTTPLITTFQ</sequence>
<organism evidence="2 3">
    <name type="scientific">Streptomyces marianii</name>
    <dbReference type="NCBI Taxonomy" id="1817406"/>
    <lineage>
        <taxon>Bacteria</taxon>
        <taxon>Bacillati</taxon>
        <taxon>Actinomycetota</taxon>
        <taxon>Actinomycetes</taxon>
        <taxon>Kitasatosporales</taxon>
        <taxon>Streptomycetaceae</taxon>
        <taxon>Streptomyces</taxon>
    </lineage>
</organism>
<feature type="transmembrane region" description="Helical" evidence="1">
    <location>
        <begin position="82"/>
        <end position="103"/>
    </location>
</feature>
<accession>A0A5R9DXZ2</accession>
<name>A0A5R9DXZ2_9ACTN</name>
<dbReference type="RefSeq" id="WP_138051457.1">
    <property type="nucleotide sequence ID" value="NZ_VAWE01000001.1"/>
</dbReference>
<feature type="transmembrane region" description="Helical" evidence="1">
    <location>
        <begin position="109"/>
        <end position="126"/>
    </location>
</feature>
<evidence type="ECO:0000313" key="2">
    <source>
        <dbReference type="EMBL" id="TLQ42047.1"/>
    </source>
</evidence>
<reference evidence="2 3" key="1">
    <citation type="submission" date="2019-05" db="EMBL/GenBank/DDBJ databases">
        <title>Streptomyces marianii sp. nov., a novel marine actinomycete from southern coast of India.</title>
        <authorList>
            <person name="Iniyan A.M."/>
            <person name="Wink J."/>
            <person name="Ramprasad E."/>
            <person name="Ramana C.V."/>
            <person name="Bunk B."/>
            <person name="Sproer C."/>
            <person name="Joseph F.-J.R.S."/>
            <person name="Vincent S.G.P."/>
        </authorList>
    </citation>
    <scope>NUCLEOTIDE SEQUENCE [LARGE SCALE GENOMIC DNA]</scope>
    <source>
        <strain evidence="2 3">ICN19</strain>
    </source>
</reference>
<keyword evidence="1" id="KW-0472">Membrane</keyword>
<feature type="transmembrane region" description="Helical" evidence="1">
    <location>
        <begin position="42"/>
        <end position="61"/>
    </location>
</feature>
<dbReference type="AlphaFoldDB" id="A0A5R9DXZ2"/>
<evidence type="ECO:0000313" key="3">
    <source>
        <dbReference type="Proteomes" id="UP000305921"/>
    </source>
</evidence>
<gene>
    <name evidence="2" type="ORF">FEF34_01155</name>
</gene>
<dbReference type="Proteomes" id="UP000305921">
    <property type="component" value="Unassembled WGS sequence"/>
</dbReference>
<feature type="transmembrane region" description="Helical" evidence="1">
    <location>
        <begin position="12"/>
        <end position="30"/>
    </location>
</feature>
<proteinExistence type="predicted"/>